<keyword evidence="2" id="KW-1185">Reference proteome</keyword>
<sequence length="77" mass="8562">MHVRTAVDDVTRIRSFLQPVTVSNTAQGIISSSHGAPDNTALRLPALSRNKLKHAVTTSVQWKRHHLITISRIYSCT</sequence>
<evidence type="ECO:0000313" key="1">
    <source>
        <dbReference type="EMBL" id="VDK71879.1"/>
    </source>
</evidence>
<name>A0A3P6SK95_LITSI</name>
<reference evidence="1 2" key="1">
    <citation type="submission" date="2018-08" db="EMBL/GenBank/DDBJ databases">
        <authorList>
            <person name="Laetsch R D."/>
            <person name="Stevens L."/>
            <person name="Kumar S."/>
            <person name="Blaxter L. M."/>
        </authorList>
    </citation>
    <scope>NUCLEOTIDE SEQUENCE [LARGE SCALE GENOMIC DNA]</scope>
</reference>
<dbReference type="Proteomes" id="UP000277928">
    <property type="component" value="Unassembled WGS sequence"/>
</dbReference>
<proteinExistence type="predicted"/>
<dbReference type="EMBL" id="UYRX01000058">
    <property type="protein sequence ID" value="VDK71879.1"/>
    <property type="molecule type" value="Genomic_DNA"/>
</dbReference>
<accession>A0A3P6SK95</accession>
<organism evidence="1 2">
    <name type="scientific">Litomosoides sigmodontis</name>
    <name type="common">Filarial nematode worm</name>
    <dbReference type="NCBI Taxonomy" id="42156"/>
    <lineage>
        <taxon>Eukaryota</taxon>
        <taxon>Metazoa</taxon>
        <taxon>Ecdysozoa</taxon>
        <taxon>Nematoda</taxon>
        <taxon>Chromadorea</taxon>
        <taxon>Rhabditida</taxon>
        <taxon>Spirurina</taxon>
        <taxon>Spiruromorpha</taxon>
        <taxon>Filarioidea</taxon>
        <taxon>Onchocercidae</taxon>
        <taxon>Litomosoides</taxon>
    </lineage>
</organism>
<protein>
    <submittedName>
        <fullName evidence="1">Uncharacterized protein</fullName>
    </submittedName>
</protein>
<dbReference type="AlphaFoldDB" id="A0A3P6SK95"/>
<evidence type="ECO:0000313" key="2">
    <source>
        <dbReference type="Proteomes" id="UP000277928"/>
    </source>
</evidence>
<gene>
    <name evidence="1" type="ORF">NLS_LOCUS1592</name>
</gene>